<dbReference type="Gene3D" id="3.30.70.2450">
    <property type="match status" value="1"/>
</dbReference>
<evidence type="ECO:0000259" key="4">
    <source>
        <dbReference type="Pfam" id="PF01494"/>
    </source>
</evidence>
<sequence>MPSTSDPRPRAVAADAHDVLIVGAGPSGMVAACELARRGVSVRVVDRAPAPSPFPKALLVWPRSIDLFEDLGLLGELRAAGTQINAFSYFSERRLLASFDFPQHLSPVCLPQNETERILRTRMESLGVKVERGVRLLTLEGLDFAGRIDGTGDITAVLEHEGGRVERARARFVIGADGAGSAVRGVLGGGFTGNTYESSFALVDTRIKGFLPPDQALYYQSPAGALVVVALPDGVFRFFCSLPPGERVTVERMQRIVDERGPSGVTLTDPVWVSDFRIHARHADTFQLGRVFIVGDAAHVHSPAGGQGLNTGIQDAHNLAWKIAEVLHGRSPSDLLRTYGPERAAVARRVVRDTDIQTRGWLVKRPGAVVARDAAFRVAERTGLFRLYAPVMAGRRLAYPALRETQQPSGRTSCHLRSRLPGGLTVGGVFPRSLAVPGGFAGGAGRPGGWTLAVTCRGGAVAWRAQTRALVSAWSQVRVVDLSARSALPETGCRHQGYYLVRPDGHVAAHGHAGDLDRLYAELTEWLGPVERETAR</sequence>
<dbReference type="Gene3D" id="3.50.50.60">
    <property type="entry name" value="FAD/NAD(P)-binding domain"/>
    <property type="match status" value="1"/>
</dbReference>
<accession>A0ABW0WDI6</accession>
<protein>
    <submittedName>
        <fullName evidence="5">FAD-dependent monooxygenase</fullName>
    </submittedName>
</protein>
<keyword evidence="6" id="KW-1185">Reference proteome</keyword>
<gene>
    <name evidence="5" type="ORF">ACFP3J_12450</name>
</gene>
<name>A0ABW0WDI6_STRNO</name>
<reference evidence="6" key="1">
    <citation type="journal article" date="2019" name="Int. J. Syst. Evol. Microbiol.">
        <title>The Global Catalogue of Microorganisms (GCM) 10K type strain sequencing project: providing services to taxonomists for standard genome sequencing and annotation.</title>
        <authorList>
            <consortium name="The Broad Institute Genomics Platform"/>
            <consortium name="The Broad Institute Genome Sequencing Center for Infectious Disease"/>
            <person name="Wu L."/>
            <person name="Ma J."/>
        </authorList>
    </citation>
    <scope>NUCLEOTIDE SEQUENCE [LARGE SCALE GENOMIC DNA]</scope>
    <source>
        <strain evidence="6">KCTC 5701</strain>
    </source>
</reference>
<evidence type="ECO:0000313" key="6">
    <source>
        <dbReference type="Proteomes" id="UP001596065"/>
    </source>
</evidence>
<keyword evidence="5" id="KW-0560">Oxidoreductase</keyword>
<dbReference type="RefSeq" id="WP_344350893.1">
    <property type="nucleotide sequence ID" value="NZ_BAAASM010000037.1"/>
</dbReference>
<comment type="caution">
    <text evidence="5">The sequence shown here is derived from an EMBL/GenBank/DDBJ whole genome shotgun (WGS) entry which is preliminary data.</text>
</comment>
<evidence type="ECO:0000256" key="2">
    <source>
        <dbReference type="ARBA" id="ARBA00022630"/>
    </source>
</evidence>
<evidence type="ECO:0000313" key="5">
    <source>
        <dbReference type="EMBL" id="MFC5656293.1"/>
    </source>
</evidence>
<dbReference type="Gene3D" id="3.40.30.120">
    <property type="match status" value="1"/>
</dbReference>
<dbReference type="GO" id="GO:0004497">
    <property type="term" value="F:monooxygenase activity"/>
    <property type="evidence" value="ECO:0007669"/>
    <property type="project" value="UniProtKB-KW"/>
</dbReference>
<keyword evidence="3" id="KW-0274">FAD</keyword>
<feature type="domain" description="FAD-binding" evidence="4">
    <location>
        <begin position="18"/>
        <end position="353"/>
    </location>
</feature>
<dbReference type="SUPFAM" id="SSF51905">
    <property type="entry name" value="FAD/NAD(P)-binding domain"/>
    <property type="match status" value="1"/>
</dbReference>
<evidence type="ECO:0000256" key="1">
    <source>
        <dbReference type="ARBA" id="ARBA00001974"/>
    </source>
</evidence>
<dbReference type="Proteomes" id="UP001596065">
    <property type="component" value="Unassembled WGS sequence"/>
</dbReference>
<dbReference type="Pfam" id="PF01494">
    <property type="entry name" value="FAD_binding_3"/>
    <property type="match status" value="1"/>
</dbReference>
<dbReference type="InterPro" id="IPR050641">
    <property type="entry name" value="RIFMO-like"/>
</dbReference>
<keyword evidence="2" id="KW-0285">Flavoprotein</keyword>
<proteinExistence type="predicted"/>
<dbReference type="Pfam" id="PF21274">
    <property type="entry name" value="Rng_hyd_C"/>
    <property type="match status" value="1"/>
</dbReference>
<dbReference type="EMBL" id="JBHSOE010000016">
    <property type="protein sequence ID" value="MFC5656293.1"/>
    <property type="molecule type" value="Genomic_DNA"/>
</dbReference>
<comment type="cofactor">
    <cofactor evidence="1">
        <name>FAD</name>
        <dbReference type="ChEBI" id="CHEBI:57692"/>
    </cofactor>
</comment>
<dbReference type="PRINTS" id="PR00420">
    <property type="entry name" value="RNGMNOXGNASE"/>
</dbReference>
<dbReference type="PANTHER" id="PTHR43004">
    <property type="entry name" value="TRK SYSTEM POTASSIUM UPTAKE PROTEIN"/>
    <property type="match status" value="1"/>
</dbReference>
<dbReference type="InterPro" id="IPR002938">
    <property type="entry name" value="FAD-bd"/>
</dbReference>
<keyword evidence="5" id="KW-0503">Monooxygenase</keyword>
<dbReference type="InterPro" id="IPR036188">
    <property type="entry name" value="FAD/NAD-bd_sf"/>
</dbReference>
<organism evidence="5 6">
    <name type="scientific">Streptomyces nogalater</name>
    <dbReference type="NCBI Taxonomy" id="38314"/>
    <lineage>
        <taxon>Bacteria</taxon>
        <taxon>Bacillati</taxon>
        <taxon>Actinomycetota</taxon>
        <taxon>Actinomycetes</taxon>
        <taxon>Kitasatosporales</taxon>
        <taxon>Streptomycetaceae</taxon>
        <taxon>Streptomyces</taxon>
    </lineage>
</organism>
<dbReference type="PANTHER" id="PTHR43004:SF19">
    <property type="entry name" value="BINDING MONOOXYGENASE, PUTATIVE (JCVI)-RELATED"/>
    <property type="match status" value="1"/>
</dbReference>
<evidence type="ECO:0000256" key="3">
    <source>
        <dbReference type="ARBA" id="ARBA00022827"/>
    </source>
</evidence>